<evidence type="ECO:0000256" key="1">
    <source>
        <dbReference type="SAM" id="MobiDB-lite"/>
    </source>
</evidence>
<feature type="region of interest" description="Disordered" evidence="1">
    <location>
        <begin position="34"/>
        <end position="55"/>
    </location>
</feature>
<accession>A0ABN9TW00</accession>
<comment type="caution">
    <text evidence="2">The sequence shown here is derived from an EMBL/GenBank/DDBJ whole genome shotgun (WGS) entry which is preliminary data.</text>
</comment>
<feature type="region of interest" description="Disordered" evidence="1">
    <location>
        <begin position="79"/>
        <end position="111"/>
    </location>
</feature>
<proteinExistence type="predicted"/>
<gene>
    <name evidence="2" type="ORF">PCOR1329_LOCUS42867</name>
</gene>
<dbReference type="EMBL" id="CAUYUJ010015152">
    <property type="protein sequence ID" value="CAK0850455.1"/>
    <property type="molecule type" value="Genomic_DNA"/>
</dbReference>
<keyword evidence="3" id="KW-1185">Reference proteome</keyword>
<evidence type="ECO:0000313" key="3">
    <source>
        <dbReference type="Proteomes" id="UP001189429"/>
    </source>
</evidence>
<feature type="compositionally biased region" description="Basic residues" evidence="1">
    <location>
        <begin position="88"/>
        <end position="97"/>
    </location>
</feature>
<protein>
    <submittedName>
        <fullName evidence="2">Uncharacterized protein</fullName>
    </submittedName>
</protein>
<dbReference type="Proteomes" id="UP001189429">
    <property type="component" value="Unassembled WGS sequence"/>
</dbReference>
<organism evidence="2 3">
    <name type="scientific">Prorocentrum cordatum</name>
    <dbReference type="NCBI Taxonomy" id="2364126"/>
    <lineage>
        <taxon>Eukaryota</taxon>
        <taxon>Sar</taxon>
        <taxon>Alveolata</taxon>
        <taxon>Dinophyceae</taxon>
        <taxon>Prorocentrales</taxon>
        <taxon>Prorocentraceae</taxon>
        <taxon>Prorocentrum</taxon>
    </lineage>
</organism>
<reference evidence="2" key="1">
    <citation type="submission" date="2023-10" db="EMBL/GenBank/DDBJ databases">
        <authorList>
            <person name="Chen Y."/>
            <person name="Shah S."/>
            <person name="Dougan E. K."/>
            <person name="Thang M."/>
            <person name="Chan C."/>
        </authorList>
    </citation>
    <scope>NUCLEOTIDE SEQUENCE [LARGE SCALE GENOMIC DNA]</scope>
</reference>
<evidence type="ECO:0000313" key="2">
    <source>
        <dbReference type="EMBL" id="CAK0850455.1"/>
    </source>
</evidence>
<sequence length="111" mass="12577">MRTQPRAFTPLAFQRDWGGAAQIESNRHLRVSTGLASKSASAREGSAGCRRNTSVSMQKLKRERTSFLTECATNWKRSMAEETNNPRHDRKHGRNLTRRASLIPLTTYKTS</sequence>
<name>A0ABN9TW00_9DINO</name>